<reference evidence="6 7" key="1">
    <citation type="journal article" date="2024" name="Front Chem Biol">
        <title>Unveiling the potential of Daldinia eschscholtzii MFLUCC 19-0629 through bioactivity and bioinformatics studies for enhanced sustainable agriculture production.</title>
        <authorList>
            <person name="Brooks S."/>
            <person name="Weaver J.A."/>
            <person name="Klomchit A."/>
            <person name="Alharthi S.A."/>
            <person name="Onlamun T."/>
            <person name="Nurani R."/>
            <person name="Vong T.K."/>
            <person name="Alberti F."/>
            <person name="Greco C."/>
        </authorList>
    </citation>
    <scope>NUCLEOTIDE SEQUENCE [LARGE SCALE GENOMIC DNA]</scope>
    <source>
        <strain evidence="6">MFLUCC 19-0629</strain>
    </source>
</reference>
<keyword evidence="7" id="KW-1185">Reference proteome</keyword>
<evidence type="ECO:0000313" key="6">
    <source>
        <dbReference type="EMBL" id="KAK6956589.1"/>
    </source>
</evidence>
<keyword evidence="4" id="KW-0539">Nucleus</keyword>
<comment type="subcellular location">
    <subcellularLocation>
        <location evidence="4">Cytoplasm</location>
    </subcellularLocation>
    <subcellularLocation>
        <location evidence="4">Nucleus</location>
    </subcellularLocation>
</comment>
<proteinExistence type="predicted"/>
<evidence type="ECO:0000256" key="2">
    <source>
        <dbReference type="ARBA" id="ARBA00026247"/>
    </source>
</evidence>
<gene>
    <name evidence="6" type="ORF">Daesc_001868</name>
</gene>
<organism evidence="6 7">
    <name type="scientific">Daldinia eschscholtzii</name>
    <dbReference type="NCBI Taxonomy" id="292717"/>
    <lineage>
        <taxon>Eukaryota</taxon>
        <taxon>Fungi</taxon>
        <taxon>Dikarya</taxon>
        <taxon>Ascomycota</taxon>
        <taxon>Pezizomycotina</taxon>
        <taxon>Sordariomycetes</taxon>
        <taxon>Xylariomycetidae</taxon>
        <taxon>Xylariales</taxon>
        <taxon>Hypoxylaceae</taxon>
        <taxon>Daldinia</taxon>
    </lineage>
</organism>
<dbReference type="PANTHER" id="PTHR12612">
    <property type="entry name" value="NUCLEAR TRANSPORT FACTOR 2"/>
    <property type="match status" value="1"/>
</dbReference>
<dbReference type="GO" id="GO:0006606">
    <property type="term" value="P:protein import into nucleus"/>
    <property type="evidence" value="ECO:0007669"/>
    <property type="project" value="UniProtKB-ARBA"/>
</dbReference>
<dbReference type="EMBL" id="JBANMG010000002">
    <property type="protein sequence ID" value="KAK6956589.1"/>
    <property type="molecule type" value="Genomic_DNA"/>
</dbReference>
<dbReference type="InterPro" id="IPR032710">
    <property type="entry name" value="NTF2-like_dom_sf"/>
</dbReference>
<dbReference type="PROSITE" id="PS50177">
    <property type="entry name" value="NTF2_DOMAIN"/>
    <property type="match status" value="1"/>
</dbReference>
<dbReference type="FunFam" id="3.10.450.50:FF:000005">
    <property type="entry name" value="Nuclear transport factor 2"/>
    <property type="match status" value="1"/>
</dbReference>
<dbReference type="GO" id="GO:0005635">
    <property type="term" value="C:nuclear envelope"/>
    <property type="evidence" value="ECO:0007669"/>
    <property type="project" value="UniProtKB-ARBA"/>
</dbReference>
<dbReference type="InterPro" id="IPR002075">
    <property type="entry name" value="NTF2_dom"/>
</dbReference>
<dbReference type="InterPro" id="IPR045875">
    <property type="entry name" value="NTF2"/>
</dbReference>
<comment type="caution">
    <text evidence="6">The sequence shown here is derived from an EMBL/GenBank/DDBJ whole genome shotgun (WGS) entry which is preliminary data.</text>
</comment>
<accession>A0AAX6MVE0</accession>
<dbReference type="Pfam" id="PF02136">
    <property type="entry name" value="NTF2"/>
    <property type="match status" value="1"/>
</dbReference>
<feature type="domain" description="NTF2" evidence="5">
    <location>
        <begin position="8"/>
        <end position="121"/>
    </location>
</feature>
<comment type="function">
    <text evidence="4">Has a role in nuclear-cytoplasmic transport of proteins and mRNAs.</text>
</comment>
<dbReference type="GO" id="GO:0005737">
    <property type="term" value="C:cytoplasm"/>
    <property type="evidence" value="ECO:0007669"/>
    <property type="project" value="UniProtKB-SubCell"/>
</dbReference>
<evidence type="ECO:0000259" key="5">
    <source>
        <dbReference type="PROSITE" id="PS50177"/>
    </source>
</evidence>
<dbReference type="GO" id="GO:0051028">
    <property type="term" value="P:mRNA transport"/>
    <property type="evidence" value="ECO:0007669"/>
    <property type="project" value="UniProtKB-UniRule"/>
</dbReference>
<dbReference type="CDD" id="cd00780">
    <property type="entry name" value="NTF2"/>
    <property type="match status" value="1"/>
</dbReference>
<comment type="function">
    <text evidence="3">Facilitates protein transport into the nucleus. Could be part of a multicomponent system of cytosolic factors that assemble at the pore complex during nuclear import.</text>
</comment>
<dbReference type="SUPFAM" id="SSF54427">
    <property type="entry name" value="NTF2-like"/>
    <property type="match status" value="1"/>
</dbReference>
<keyword evidence="4" id="KW-0653">Protein transport</keyword>
<dbReference type="AlphaFoldDB" id="A0AAX6MVE0"/>
<sequence>MAQNPEEVATMFVQYYYNQFDQDRAGLASLYRDASMLTFESASFKGTPSIIEKLQGLPFQQIKHQVSTIDLQPGVAPGHILVLVTGQLLVDEEQRPMSYTQSFYLVPENAQYYVHNDIFKLVYG</sequence>
<protein>
    <recommendedName>
        <fullName evidence="2 4">Nuclear transport factor 2</fullName>
        <shortName evidence="4">NTF-2</shortName>
    </recommendedName>
</protein>
<name>A0AAX6MVE0_9PEZI</name>
<evidence type="ECO:0000256" key="1">
    <source>
        <dbReference type="ARBA" id="ARBA00022490"/>
    </source>
</evidence>
<evidence type="ECO:0000256" key="3">
    <source>
        <dbReference type="ARBA" id="ARBA00053082"/>
    </source>
</evidence>
<dbReference type="Gene3D" id="3.10.450.50">
    <property type="match status" value="1"/>
</dbReference>
<dbReference type="InterPro" id="IPR018222">
    <property type="entry name" value="Nuclear_transport_factor_2_euk"/>
</dbReference>
<evidence type="ECO:0000256" key="4">
    <source>
        <dbReference type="RuleBase" id="RU369002"/>
    </source>
</evidence>
<evidence type="ECO:0000313" key="7">
    <source>
        <dbReference type="Proteomes" id="UP001369815"/>
    </source>
</evidence>
<dbReference type="Proteomes" id="UP001369815">
    <property type="component" value="Unassembled WGS sequence"/>
</dbReference>
<keyword evidence="4" id="KW-0813">Transport</keyword>
<keyword evidence="1 4" id="KW-0963">Cytoplasm</keyword>